<protein>
    <submittedName>
        <fullName evidence="2">SH3 domain-containing protein</fullName>
    </submittedName>
</protein>
<dbReference type="WBParaSite" id="ES5_v2.g15237.t1">
    <property type="protein sequence ID" value="ES5_v2.g15237.t1"/>
    <property type="gene ID" value="ES5_v2.g15237"/>
</dbReference>
<evidence type="ECO:0000313" key="2">
    <source>
        <dbReference type="WBParaSite" id="ES5_v2.g15237.t1"/>
    </source>
</evidence>
<dbReference type="Proteomes" id="UP000887579">
    <property type="component" value="Unplaced"/>
</dbReference>
<accession>A0AC34FD91</accession>
<evidence type="ECO:0000313" key="1">
    <source>
        <dbReference type="Proteomes" id="UP000887579"/>
    </source>
</evidence>
<reference evidence="2" key="1">
    <citation type="submission" date="2022-11" db="UniProtKB">
        <authorList>
            <consortium name="WormBaseParasite"/>
        </authorList>
    </citation>
    <scope>IDENTIFICATION</scope>
</reference>
<name>A0AC34FD91_9BILA</name>
<proteinExistence type="predicted"/>
<sequence>MDEDQFYFGELLNGKTGLVPSNYVERVPDHVLLQNASRAPSPVTGGGGGGGGGIRSSSLTNIACCEPSTSSVGCAGATNFNSLSSFRTATVSAGGTIQPGFIPFSEQLPSTSSSMHIPINNSSSGFGERGGDGRNIWYQSSTLQRPESPSFALNVPFHHTQILHDFTDSQFAPLPDSVCPYPPVDVSKVTVQEMKQPDQPRGEDYVLEICKFLKP</sequence>
<organism evidence="1 2">
    <name type="scientific">Panagrolaimus sp. ES5</name>
    <dbReference type="NCBI Taxonomy" id="591445"/>
    <lineage>
        <taxon>Eukaryota</taxon>
        <taxon>Metazoa</taxon>
        <taxon>Ecdysozoa</taxon>
        <taxon>Nematoda</taxon>
        <taxon>Chromadorea</taxon>
        <taxon>Rhabditida</taxon>
        <taxon>Tylenchina</taxon>
        <taxon>Panagrolaimomorpha</taxon>
        <taxon>Panagrolaimoidea</taxon>
        <taxon>Panagrolaimidae</taxon>
        <taxon>Panagrolaimus</taxon>
    </lineage>
</organism>